<dbReference type="EMBL" id="DAAUHO010000005">
    <property type="protein sequence ID" value="HAF2854483.1"/>
    <property type="molecule type" value="Genomic_DNA"/>
</dbReference>
<accession>A0A744Z397</accession>
<dbReference type="AlphaFoldDB" id="A0A744Z397"/>
<sequence>MAISKELEVQRLVILGAVSTLGEEIRSEIFDLKEQILKLCSNASEKEYAMTALSLAAIEKQKEIPE</sequence>
<dbReference type="RefSeq" id="WP_032665501.1">
    <property type="nucleotide sequence ID" value="NZ_CBDHTZ010000007.1"/>
</dbReference>
<gene>
    <name evidence="1" type="ORF">G8K00_001819</name>
</gene>
<reference evidence="1" key="1">
    <citation type="journal article" date="2018" name="Genome Biol.">
        <title>SKESA: strategic k-mer extension for scrupulous assemblies.</title>
        <authorList>
            <person name="Souvorov A."/>
            <person name="Agarwala R."/>
            <person name="Lipman D.J."/>
        </authorList>
    </citation>
    <scope>NUCLEOTIDE SEQUENCE</scope>
    <source>
        <strain evidence="1">MA.JE_S09-001623</strain>
    </source>
</reference>
<comment type="caution">
    <text evidence="1">The sequence shown here is derived from an EMBL/GenBank/DDBJ whole genome shotgun (WGS) entry which is preliminary data.</text>
</comment>
<protein>
    <recommendedName>
        <fullName evidence="2">Anti-adapter protein IraP</fullName>
    </recommendedName>
</protein>
<reference evidence="1" key="2">
    <citation type="submission" date="2020-02" db="EMBL/GenBank/DDBJ databases">
        <authorList>
            <consortium name="NCBI Pathogen Detection Project"/>
        </authorList>
    </citation>
    <scope>NUCLEOTIDE SEQUENCE</scope>
    <source>
        <strain evidence="1">MA.JE_S09-001623</strain>
    </source>
</reference>
<proteinExistence type="predicted"/>
<evidence type="ECO:0000313" key="1">
    <source>
        <dbReference type="EMBL" id="HAF2854483.1"/>
    </source>
</evidence>
<evidence type="ECO:0008006" key="2">
    <source>
        <dbReference type="Google" id="ProtNLM"/>
    </source>
</evidence>
<name>A0A744Z397_SALER</name>
<organism evidence="1">
    <name type="scientific">Salmonella enterica</name>
    <name type="common">Salmonella choleraesuis</name>
    <dbReference type="NCBI Taxonomy" id="28901"/>
    <lineage>
        <taxon>Bacteria</taxon>
        <taxon>Pseudomonadati</taxon>
        <taxon>Pseudomonadota</taxon>
        <taxon>Gammaproteobacteria</taxon>
        <taxon>Enterobacterales</taxon>
        <taxon>Enterobacteriaceae</taxon>
        <taxon>Salmonella</taxon>
    </lineage>
</organism>